<feature type="transmembrane region" description="Helical" evidence="7">
    <location>
        <begin position="279"/>
        <end position="306"/>
    </location>
</feature>
<feature type="transmembrane region" description="Helical" evidence="7">
    <location>
        <begin position="228"/>
        <end position="250"/>
    </location>
</feature>
<evidence type="ECO:0000256" key="3">
    <source>
        <dbReference type="ARBA" id="ARBA00022475"/>
    </source>
</evidence>
<dbReference type="EMBL" id="JAGGJA010000003">
    <property type="protein sequence ID" value="MCW9706472.1"/>
    <property type="molecule type" value="Genomic_DNA"/>
</dbReference>
<feature type="transmembrane region" description="Helical" evidence="7">
    <location>
        <begin position="190"/>
        <end position="207"/>
    </location>
</feature>
<organism evidence="10 11">
    <name type="scientific">Fodinibius salsisoli</name>
    <dbReference type="NCBI Taxonomy" id="2820877"/>
    <lineage>
        <taxon>Bacteria</taxon>
        <taxon>Pseudomonadati</taxon>
        <taxon>Balneolota</taxon>
        <taxon>Balneolia</taxon>
        <taxon>Balneolales</taxon>
        <taxon>Balneolaceae</taxon>
        <taxon>Fodinibius</taxon>
    </lineage>
</organism>
<dbReference type="Proteomes" id="UP001207918">
    <property type="component" value="Unassembled WGS sequence"/>
</dbReference>
<dbReference type="Pfam" id="PF00359">
    <property type="entry name" value="PTS_EIIA_2"/>
    <property type="match status" value="1"/>
</dbReference>
<evidence type="ECO:0000259" key="9">
    <source>
        <dbReference type="PROSITE" id="PS51202"/>
    </source>
</evidence>
<keyword evidence="11" id="KW-1185">Reference proteome</keyword>
<reference evidence="10 11" key="1">
    <citation type="submission" date="2021-03" db="EMBL/GenBank/DDBJ databases">
        <title>Aliifodinibius sp. nov., a new bacterium isolated from saline soil.</title>
        <authorList>
            <person name="Galisteo C."/>
            <person name="De La Haba R."/>
            <person name="Sanchez-Porro C."/>
            <person name="Ventosa A."/>
        </authorList>
    </citation>
    <scope>NUCLEOTIDE SEQUENCE [LARGE SCALE GENOMIC DNA]</scope>
    <source>
        <strain evidence="10 11">1BSP15-2V2</strain>
    </source>
</reference>
<keyword evidence="6 7" id="KW-0472">Membrane</keyword>
<feature type="transmembrane region" description="Helical" evidence="7">
    <location>
        <begin position="44"/>
        <end position="68"/>
    </location>
</feature>
<evidence type="ECO:0000256" key="6">
    <source>
        <dbReference type="ARBA" id="ARBA00023136"/>
    </source>
</evidence>
<feature type="transmembrane region" description="Helical" evidence="7">
    <location>
        <begin position="89"/>
        <end position="113"/>
    </location>
</feature>
<dbReference type="PANTHER" id="PTHR42770:SF11">
    <property type="entry name" value="INNER MEMBRANE TRANSPORT PROTEIN YBAT"/>
    <property type="match status" value="1"/>
</dbReference>
<evidence type="ECO:0000259" key="8">
    <source>
        <dbReference type="PROSITE" id="PS51094"/>
    </source>
</evidence>
<evidence type="ECO:0000313" key="11">
    <source>
        <dbReference type="Proteomes" id="UP001207918"/>
    </source>
</evidence>
<sequence>MKHKNLKKELGLWDVYAIATGAMFSSGFFLLPGLAAAQTGPSVFIAYFVSGLIVLPTMFSMAELATALPKAGGTYYIIDRSLGPIWGTIGGYGSWLALVLKSAFALIGMGAYISIFIELPITAVAIVLTIVFGLLNVVGAKETTALQKILVAALISIMTFYILQGLFAVFSVDFFEVTQRQFTPLFTDGVTGFVATVGMVFVSYAGLTKVASIAEEVKQPDKNIPLGMFLSIFSAILIYVVGVFIMVSLLDPTELRQDLTPVATAGEVFMNWLPGETGIILIVIAAVAAFASTGNAGIMSASRYPLAMARDKLFNPKFSQLSSMGTPLYAIMGTVGLMIFFLLVFDVTQVAKLASAFQLLLFALLNLAVIVMRESRIEEYDPGFNSPWYPWMQIAGMLLSAILILEMGLLSILFTVVVCTFGVAWYYYYAHGKVDRQGAIFHVHARLGKRKDYGLEREMRTILREKGLREEDPYEKVIARSIVIDEWDKNISYKQIVDRASKLLAERMGLNEDELAKNFYEAHGMGTIPIGNGVAINHTRLDKDISPEMVLVRISDEIVVSTEGFDILNEQQTGETEKLRTLFFLVSSSEQSGQHLRILAHLAEMIDNKHFIQRWKTARDESELREVLLRDERFINLRVRTGTPLENMAGKQIREVELPGESLIAIIKRDGAIKIPHGNTVIEENDELSIIGQKEDIQQLKEL</sequence>
<dbReference type="InterPro" id="IPR002178">
    <property type="entry name" value="PTS_EIIA_type-2_dom"/>
</dbReference>
<feature type="transmembrane region" description="Helical" evidence="7">
    <location>
        <begin position="353"/>
        <end position="373"/>
    </location>
</feature>
<feature type="domain" description="RCK C-terminal" evidence="9">
    <location>
        <begin position="622"/>
        <end position="703"/>
    </location>
</feature>
<evidence type="ECO:0000313" key="10">
    <source>
        <dbReference type="EMBL" id="MCW9706472.1"/>
    </source>
</evidence>
<evidence type="ECO:0000256" key="7">
    <source>
        <dbReference type="SAM" id="Phobius"/>
    </source>
</evidence>
<dbReference type="SUPFAM" id="SSF116726">
    <property type="entry name" value="TrkA C-terminal domain-like"/>
    <property type="match status" value="1"/>
</dbReference>
<dbReference type="Gene3D" id="3.30.70.1450">
    <property type="entry name" value="Regulator of K+ conductance, C-terminal domain"/>
    <property type="match status" value="1"/>
</dbReference>
<dbReference type="InterPro" id="IPR004840">
    <property type="entry name" value="Amino_acid_permease_CS"/>
</dbReference>
<feature type="domain" description="PTS EIIA type-2" evidence="8">
    <location>
        <begin position="476"/>
        <end position="631"/>
    </location>
</feature>
<keyword evidence="3" id="KW-1003">Cell membrane</keyword>
<evidence type="ECO:0000256" key="4">
    <source>
        <dbReference type="ARBA" id="ARBA00022692"/>
    </source>
</evidence>
<proteinExistence type="predicted"/>
<evidence type="ECO:0000256" key="5">
    <source>
        <dbReference type="ARBA" id="ARBA00022989"/>
    </source>
</evidence>
<feature type="transmembrane region" description="Helical" evidence="7">
    <location>
        <begin position="150"/>
        <end position="170"/>
    </location>
</feature>
<evidence type="ECO:0000256" key="1">
    <source>
        <dbReference type="ARBA" id="ARBA00004651"/>
    </source>
</evidence>
<dbReference type="InterPro" id="IPR002293">
    <property type="entry name" value="AA/rel_permease1"/>
</dbReference>
<feature type="transmembrane region" description="Helical" evidence="7">
    <location>
        <begin position="394"/>
        <end position="427"/>
    </location>
</feature>
<dbReference type="InterPro" id="IPR006037">
    <property type="entry name" value="RCK_C"/>
</dbReference>
<dbReference type="Pfam" id="PF13520">
    <property type="entry name" value="AA_permease_2"/>
    <property type="match status" value="1"/>
</dbReference>
<dbReference type="Pfam" id="PF02080">
    <property type="entry name" value="TrkA_C"/>
    <property type="match status" value="1"/>
</dbReference>
<dbReference type="RefSeq" id="WP_265765178.1">
    <property type="nucleotide sequence ID" value="NZ_JAGGJA010000003.1"/>
</dbReference>
<protein>
    <submittedName>
        <fullName evidence="10">Amino acid permease</fullName>
    </submittedName>
</protein>
<comment type="caution">
    <text evidence="10">The sequence shown here is derived from an EMBL/GenBank/DDBJ whole genome shotgun (WGS) entry which is preliminary data.</text>
</comment>
<comment type="subcellular location">
    <subcellularLocation>
        <location evidence="1">Cell membrane</location>
        <topology evidence="1">Multi-pass membrane protein</topology>
    </subcellularLocation>
</comment>
<feature type="transmembrane region" description="Helical" evidence="7">
    <location>
        <begin position="119"/>
        <end position="138"/>
    </location>
</feature>
<dbReference type="InterPro" id="IPR050367">
    <property type="entry name" value="APC_superfamily"/>
</dbReference>
<evidence type="ECO:0000256" key="2">
    <source>
        <dbReference type="ARBA" id="ARBA00022448"/>
    </source>
</evidence>
<dbReference type="Gene3D" id="3.40.930.10">
    <property type="entry name" value="Mannitol-specific EII, Chain A"/>
    <property type="match status" value="1"/>
</dbReference>
<dbReference type="InterPro" id="IPR036721">
    <property type="entry name" value="RCK_C_sf"/>
</dbReference>
<dbReference type="PROSITE" id="PS51094">
    <property type="entry name" value="PTS_EIIA_TYPE_2"/>
    <property type="match status" value="1"/>
</dbReference>
<accession>A0ABT3PKN8</accession>
<feature type="transmembrane region" description="Helical" evidence="7">
    <location>
        <begin position="327"/>
        <end position="347"/>
    </location>
</feature>
<dbReference type="PROSITE" id="PS00218">
    <property type="entry name" value="AMINO_ACID_PERMEASE_1"/>
    <property type="match status" value="1"/>
</dbReference>
<dbReference type="InterPro" id="IPR016152">
    <property type="entry name" value="PTrfase/Anion_transptr"/>
</dbReference>
<gene>
    <name evidence="10" type="ORF">J6I44_06380</name>
</gene>
<keyword evidence="5 7" id="KW-1133">Transmembrane helix</keyword>
<keyword evidence="2" id="KW-0813">Transport</keyword>
<keyword evidence="4 7" id="KW-0812">Transmembrane</keyword>
<name>A0ABT3PKN8_9BACT</name>
<dbReference type="PANTHER" id="PTHR42770">
    <property type="entry name" value="AMINO ACID TRANSPORTER-RELATED"/>
    <property type="match status" value="1"/>
</dbReference>
<feature type="transmembrane region" description="Helical" evidence="7">
    <location>
        <begin position="12"/>
        <end position="32"/>
    </location>
</feature>
<dbReference type="Gene3D" id="1.20.1740.10">
    <property type="entry name" value="Amino acid/polyamine transporter I"/>
    <property type="match status" value="1"/>
</dbReference>
<dbReference type="SUPFAM" id="SSF55804">
    <property type="entry name" value="Phoshotransferase/anion transport protein"/>
    <property type="match status" value="1"/>
</dbReference>
<dbReference type="PROSITE" id="PS51202">
    <property type="entry name" value="RCK_C"/>
    <property type="match status" value="1"/>
</dbReference>